<dbReference type="SUPFAM" id="SSF52540">
    <property type="entry name" value="P-loop containing nucleoside triphosphate hydrolases"/>
    <property type="match status" value="1"/>
</dbReference>
<dbReference type="PANTHER" id="PTHR22796">
    <property type="entry name" value="URG4-RELATED"/>
    <property type="match status" value="1"/>
</dbReference>
<comment type="caution">
    <text evidence="2">The sequence shown here is derived from an EMBL/GenBank/DDBJ whole genome shotgun (WGS) entry which is preliminary data.</text>
</comment>
<protein>
    <recommendedName>
        <fullName evidence="1">VLIG-type G domain-containing protein</fullName>
    </recommendedName>
</protein>
<dbReference type="Proteomes" id="UP001187531">
    <property type="component" value="Unassembled WGS sequence"/>
</dbReference>
<evidence type="ECO:0000259" key="1">
    <source>
        <dbReference type="PROSITE" id="PS51717"/>
    </source>
</evidence>
<reference evidence="2" key="1">
    <citation type="submission" date="2023-07" db="EMBL/GenBank/DDBJ databases">
        <title>Chromosome-level genome assembly of Artemia franciscana.</title>
        <authorList>
            <person name="Jo E."/>
        </authorList>
    </citation>
    <scope>NUCLEOTIDE SEQUENCE</scope>
    <source>
        <tissue evidence="2">Whole body</tissue>
    </source>
</reference>
<dbReference type="EMBL" id="JAVRJZ010000007">
    <property type="protein sequence ID" value="KAK2720918.1"/>
    <property type="molecule type" value="Genomic_DNA"/>
</dbReference>
<dbReference type="PANTHER" id="PTHR22796:SF1">
    <property type="entry name" value="VWFA DOMAIN-CONTAINING PROTEIN"/>
    <property type="match status" value="1"/>
</dbReference>
<dbReference type="InterPro" id="IPR027417">
    <property type="entry name" value="P-loop_NTPase"/>
</dbReference>
<dbReference type="PROSITE" id="PS51717">
    <property type="entry name" value="G_VLIG"/>
    <property type="match status" value="1"/>
</dbReference>
<keyword evidence="3" id="KW-1185">Reference proteome</keyword>
<accession>A0AA88I4A4</accession>
<proteinExistence type="predicted"/>
<feature type="domain" description="VLIG-type G" evidence="1">
    <location>
        <begin position="207"/>
        <end position="322"/>
    </location>
</feature>
<dbReference type="Pfam" id="PF25683">
    <property type="entry name" value="URGCP_GTPase"/>
    <property type="match status" value="1"/>
</dbReference>
<dbReference type="GO" id="GO:0005525">
    <property type="term" value="F:GTP binding"/>
    <property type="evidence" value="ECO:0007669"/>
    <property type="project" value="InterPro"/>
</dbReference>
<dbReference type="AlphaFoldDB" id="A0AA88I4A4"/>
<name>A0AA88I4A4_ARTSF</name>
<evidence type="ECO:0000313" key="2">
    <source>
        <dbReference type="EMBL" id="KAK2720918.1"/>
    </source>
</evidence>
<dbReference type="Gene3D" id="3.40.50.300">
    <property type="entry name" value="P-loop containing nucleotide triphosphate hydrolases"/>
    <property type="match status" value="1"/>
</dbReference>
<evidence type="ECO:0000313" key="3">
    <source>
        <dbReference type="Proteomes" id="UP001187531"/>
    </source>
</evidence>
<sequence length="837" mass="97315">MYNAVSNMDGLEGYRSNVLILQNSFAREGELREKLNEFELVNDTGSRLAIQEKISNEEKFRLQKNDIDHILLHLRVIDDAISLNIKESDLVRQLEKAVNQKQMDFLESLQLSGGGPEYQNQKESYRKDLLAAKEKRNYALLSLRHLWREVSLFYSSGKYADLEYLPHLAASCLIAGETLELYDRDANILNVDWIGAIFKNLSSLLPNKRIFVLSVLGEQISGKSTLLNTMFGICLAESIGQCTRGLTMILVKTVNRKEYDYVVILDTEGVRSPEHKGLHGCAKRDNKIATLSILPSDAVILVIKGENDNVLKEILPIVALAYKGSKLAEERGGLLSCKNFAAYNQVKRHQENRSKLLNIFTQLSATLVESFTKVNSLEDLDMHTSISFPKMFSNEQDIQYIHEQVVSQAGWSARKIESLDYLFLVWECLNNSNFDLSFETVIERHVYSEIERIYQTLRKLYILKYEEQYDLLKDIYKKEIPSETVELTTLRKIDKAVEDLDVKMKPHAEKFEEEVNRIFEQKENQKWTTEYTRKVEDIISRQTGQWRDKLAVFLKNQLLFDVKVGQYEKEMRDKIIEEFKMQSVDLLLHEETNIMQNRPLWKRLLEDVITKPIENICDDIVKFWTQSKSNEERIEKDVTDKIVSIITGKKYYSDASVHEVISEVEKYLSRFFFFIQGKWEEENSVYKRFLSMKEVMRSFCFDVASGLDEVDLMASRLEDYFSRHAFEAFDKELQESVIGNLRKKCWPQHAKNIQGHMDLFLIEEVEPKGIAEVLFKFKNPSLLKRLTTCRLIGFEIEPKSLTKRSKIFAYLCLKIILFFPPCSKREVVGFGVEPNPH</sequence>
<gene>
    <name evidence="2" type="ORF">QYM36_004711</name>
</gene>
<dbReference type="InterPro" id="IPR030383">
    <property type="entry name" value="G_VLIG_dom"/>
</dbReference>
<organism evidence="2 3">
    <name type="scientific">Artemia franciscana</name>
    <name type="common">Brine shrimp</name>
    <name type="synonym">Artemia sanfranciscana</name>
    <dbReference type="NCBI Taxonomy" id="6661"/>
    <lineage>
        <taxon>Eukaryota</taxon>
        <taxon>Metazoa</taxon>
        <taxon>Ecdysozoa</taxon>
        <taxon>Arthropoda</taxon>
        <taxon>Crustacea</taxon>
        <taxon>Branchiopoda</taxon>
        <taxon>Anostraca</taxon>
        <taxon>Artemiidae</taxon>
        <taxon>Artemia</taxon>
    </lineage>
</organism>